<keyword evidence="2" id="KW-1185">Reference proteome</keyword>
<accession>A0ABY7TBQ3</accession>
<dbReference type="InterPro" id="IPR053842">
    <property type="entry name" value="NikA-like"/>
</dbReference>
<proteinExistence type="predicted"/>
<name>A0ABY7TBQ3_9SPHI</name>
<sequence length="118" mass="13811">MSRPRLEEDKKLSERFIFRLSKDELNRINKAAENCGKQPGPLVREKLFKGKFPEAKAAKLDLFTYTELKRIGNNLNQLTKLAHSRIVPIGLQQLLLKLLQQQEIILKLLLHDRRPENR</sequence>
<dbReference type="Proteomes" id="UP001216139">
    <property type="component" value="Chromosome"/>
</dbReference>
<dbReference type="Pfam" id="PF21983">
    <property type="entry name" value="NikA-like"/>
    <property type="match status" value="1"/>
</dbReference>
<gene>
    <name evidence="1" type="primary">mobC</name>
    <name evidence="1" type="ORF">PQO05_06045</name>
</gene>
<protein>
    <submittedName>
        <fullName evidence="1">Plasmid mobilization relaxosome protein MobC</fullName>
    </submittedName>
</protein>
<organism evidence="1 2">
    <name type="scientific">Mucilaginibacter jinjuensis</name>
    <dbReference type="NCBI Taxonomy" id="1176721"/>
    <lineage>
        <taxon>Bacteria</taxon>
        <taxon>Pseudomonadati</taxon>
        <taxon>Bacteroidota</taxon>
        <taxon>Sphingobacteriia</taxon>
        <taxon>Sphingobacteriales</taxon>
        <taxon>Sphingobacteriaceae</taxon>
        <taxon>Mucilaginibacter</taxon>
    </lineage>
</organism>
<evidence type="ECO:0000313" key="1">
    <source>
        <dbReference type="EMBL" id="WCT13495.1"/>
    </source>
</evidence>
<dbReference type="EMBL" id="CP117167">
    <property type="protein sequence ID" value="WCT13495.1"/>
    <property type="molecule type" value="Genomic_DNA"/>
</dbReference>
<evidence type="ECO:0000313" key="2">
    <source>
        <dbReference type="Proteomes" id="UP001216139"/>
    </source>
</evidence>
<reference evidence="1 2" key="1">
    <citation type="submission" date="2023-02" db="EMBL/GenBank/DDBJ databases">
        <title>Genome sequence of Mucilaginibacter jinjuensis strain KACC 16571.</title>
        <authorList>
            <person name="Kim S."/>
            <person name="Heo J."/>
            <person name="Kwon S.-W."/>
        </authorList>
    </citation>
    <scope>NUCLEOTIDE SEQUENCE [LARGE SCALE GENOMIC DNA]</scope>
    <source>
        <strain evidence="1 2">KACC 16571</strain>
    </source>
</reference>
<dbReference type="RefSeq" id="WP_273631802.1">
    <property type="nucleotide sequence ID" value="NZ_CP117167.1"/>
</dbReference>